<evidence type="ECO:0000313" key="1">
    <source>
        <dbReference type="EMBL" id="KAJ1199282.1"/>
    </source>
</evidence>
<keyword evidence="2" id="KW-1185">Reference proteome</keyword>
<sequence length="117" mass="12164">MTAGELGTGPGEKPNLTAKGGVASLLARWPSPRDALPGLGHNPSFLLLERLLLHSPGWASPHGCRCSRPSLFRGRWELLVAGCEEPVAGSGLCSARGGWRRASVFPPAGSGQGLRNG</sequence>
<dbReference type="Proteomes" id="UP001066276">
    <property type="component" value="Chromosome 2_1"/>
</dbReference>
<dbReference type="EMBL" id="JANPWB010000003">
    <property type="protein sequence ID" value="KAJ1199282.1"/>
    <property type="molecule type" value="Genomic_DNA"/>
</dbReference>
<protein>
    <submittedName>
        <fullName evidence="1">Uncharacterized protein</fullName>
    </submittedName>
</protein>
<accession>A0AAV7VD47</accession>
<name>A0AAV7VD47_PLEWA</name>
<reference evidence="1" key="1">
    <citation type="journal article" date="2022" name="bioRxiv">
        <title>Sequencing and chromosome-scale assembly of the giantPleurodeles waltlgenome.</title>
        <authorList>
            <person name="Brown T."/>
            <person name="Elewa A."/>
            <person name="Iarovenko S."/>
            <person name="Subramanian E."/>
            <person name="Araus A.J."/>
            <person name="Petzold A."/>
            <person name="Susuki M."/>
            <person name="Suzuki K.-i.T."/>
            <person name="Hayashi T."/>
            <person name="Toyoda A."/>
            <person name="Oliveira C."/>
            <person name="Osipova E."/>
            <person name="Leigh N.D."/>
            <person name="Simon A."/>
            <person name="Yun M.H."/>
        </authorList>
    </citation>
    <scope>NUCLEOTIDE SEQUENCE</scope>
    <source>
        <strain evidence="1">20211129_DDA</strain>
        <tissue evidence="1">Liver</tissue>
    </source>
</reference>
<organism evidence="1 2">
    <name type="scientific">Pleurodeles waltl</name>
    <name type="common">Iberian ribbed newt</name>
    <dbReference type="NCBI Taxonomy" id="8319"/>
    <lineage>
        <taxon>Eukaryota</taxon>
        <taxon>Metazoa</taxon>
        <taxon>Chordata</taxon>
        <taxon>Craniata</taxon>
        <taxon>Vertebrata</taxon>
        <taxon>Euteleostomi</taxon>
        <taxon>Amphibia</taxon>
        <taxon>Batrachia</taxon>
        <taxon>Caudata</taxon>
        <taxon>Salamandroidea</taxon>
        <taxon>Salamandridae</taxon>
        <taxon>Pleurodelinae</taxon>
        <taxon>Pleurodeles</taxon>
    </lineage>
</organism>
<evidence type="ECO:0000313" key="2">
    <source>
        <dbReference type="Proteomes" id="UP001066276"/>
    </source>
</evidence>
<proteinExistence type="predicted"/>
<dbReference type="AlphaFoldDB" id="A0AAV7VD47"/>
<gene>
    <name evidence="1" type="ORF">NDU88_003120</name>
</gene>
<comment type="caution">
    <text evidence="1">The sequence shown here is derived from an EMBL/GenBank/DDBJ whole genome shotgun (WGS) entry which is preliminary data.</text>
</comment>